<organism evidence="1 2">
    <name type="scientific">Marinithermofilum abyssi</name>
    <dbReference type="NCBI Taxonomy" id="1571185"/>
    <lineage>
        <taxon>Bacteria</taxon>
        <taxon>Bacillati</taxon>
        <taxon>Bacillota</taxon>
        <taxon>Bacilli</taxon>
        <taxon>Bacillales</taxon>
        <taxon>Thermoactinomycetaceae</taxon>
        <taxon>Marinithermofilum</taxon>
    </lineage>
</organism>
<evidence type="ECO:0008006" key="3">
    <source>
        <dbReference type="Google" id="ProtNLM"/>
    </source>
</evidence>
<dbReference type="EMBL" id="BMHQ01000004">
    <property type="protein sequence ID" value="GGE14956.1"/>
    <property type="molecule type" value="Genomic_DNA"/>
</dbReference>
<evidence type="ECO:0000313" key="2">
    <source>
        <dbReference type="Proteomes" id="UP000625210"/>
    </source>
</evidence>
<gene>
    <name evidence="1" type="ORF">GCM10011571_15590</name>
</gene>
<reference evidence="1" key="2">
    <citation type="submission" date="2020-09" db="EMBL/GenBank/DDBJ databases">
        <authorList>
            <person name="Sun Q."/>
            <person name="Zhou Y."/>
        </authorList>
    </citation>
    <scope>NUCLEOTIDE SEQUENCE</scope>
    <source>
        <strain evidence="1">CGMCC 1.15179</strain>
    </source>
</reference>
<comment type="caution">
    <text evidence="1">The sequence shown here is derived from an EMBL/GenBank/DDBJ whole genome shotgun (WGS) entry which is preliminary data.</text>
</comment>
<protein>
    <recommendedName>
        <fullName evidence="3">DUF1499 domain-containing protein</fullName>
    </recommendedName>
</protein>
<dbReference type="RefSeq" id="WP_188647316.1">
    <property type="nucleotide sequence ID" value="NZ_BMHQ01000004.1"/>
</dbReference>
<sequence length="129" mass="15124">MSWWRRFFTGVTETGDHVPEPGLRTRYFRGQSREMSRYIAELPGRHPAFRLIHHDAERGEVMLEYQNPVGLKHDVVVTVYALSPVRMAVDVHAALRGRMVDLGWNQKLIQVIYDDLEQSEFQRDTEVTR</sequence>
<dbReference type="Proteomes" id="UP000625210">
    <property type="component" value="Unassembled WGS sequence"/>
</dbReference>
<reference evidence="1" key="1">
    <citation type="journal article" date="2014" name="Int. J. Syst. Evol. Microbiol.">
        <title>Complete genome sequence of Corynebacterium casei LMG S-19264T (=DSM 44701T), isolated from a smear-ripened cheese.</title>
        <authorList>
            <consortium name="US DOE Joint Genome Institute (JGI-PGF)"/>
            <person name="Walter F."/>
            <person name="Albersmeier A."/>
            <person name="Kalinowski J."/>
            <person name="Ruckert C."/>
        </authorList>
    </citation>
    <scope>NUCLEOTIDE SEQUENCE</scope>
    <source>
        <strain evidence="1">CGMCC 1.15179</strain>
    </source>
</reference>
<dbReference type="AlphaFoldDB" id="A0A8J2VF04"/>
<proteinExistence type="predicted"/>
<accession>A0A8J2VF04</accession>
<keyword evidence="2" id="KW-1185">Reference proteome</keyword>
<name>A0A8J2VF04_9BACL</name>
<evidence type="ECO:0000313" key="1">
    <source>
        <dbReference type="EMBL" id="GGE14956.1"/>
    </source>
</evidence>